<name>A0A344TQW4_9BACT</name>
<dbReference type="RefSeq" id="WP_114069798.1">
    <property type="nucleotide sequence ID" value="NZ_CP030850.1"/>
</dbReference>
<sequence>MFDSTTSSEVDILPKTSVVDYKKSQHRRRILTELYRSGTCSIAEMARVIHSSVPSVTSIVEEMVEEKWIVPVGTGVTKQGRKPVLFSLSTERFYSVVLDVNTHDTKILILNLKNEVIMRRDFNLRLEDSPQFLKSLVEATEQVLRESNIHYDGFMAMGVSVAGLVDARKGFNFTYRSLNQNESFGAFLENYFKFPVYVINDTKATTLGEHRFGLAQGKDHVLAIYIDWGVGLGVILNGEVFQGASGFAGELGHIQVVPNGELCHCGKVGCLDTITSAASLIRRIKKGLAEGRISRLSAIEGEKIDAETIIDAAWQGDSFAIDILHEIGMELGKGLSIAIHLFNPEIIIVDGIVAKAGAFITNPIEQAINKYCLTDFRNNLTVVISQLGQEAKWLGTQAYVVEKVIESI</sequence>
<dbReference type="InterPro" id="IPR049874">
    <property type="entry name" value="ROK_cs"/>
</dbReference>
<dbReference type="AlphaFoldDB" id="A0A344TQW4"/>
<dbReference type="PANTHER" id="PTHR18964">
    <property type="entry name" value="ROK (REPRESSOR, ORF, KINASE) FAMILY"/>
    <property type="match status" value="1"/>
</dbReference>
<dbReference type="KEGG" id="run:DR864_26525"/>
<dbReference type="InterPro" id="IPR036390">
    <property type="entry name" value="WH_DNA-bd_sf"/>
</dbReference>
<organism evidence="3 4">
    <name type="scientific">Runella rosea</name>
    <dbReference type="NCBI Taxonomy" id="2259595"/>
    <lineage>
        <taxon>Bacteria</taxon>
        <taxon>Pseudomonadati</taxon>
        <taxon>Bacteroidota</taxon>
        <taxon>Cytophagia</taxon>
        <taxon>Cytophagales</taxon>
        <taxon>Spirosomataceae</taxon>
        <taxon>Runella</taxon>
    </lineage>
</organism>
<keyword evidence="4" id="KW-1185">Reference proteome</keyword>
<dbReference type="InterPro" id="IPR036388">
    <property type="entry name" value="WH-like_DNA-bd_sf"/>
</dbReference>
<dbReference type="EMBL" id="CP030850">
    <property type="protein sequence ID" value="AXE21035.1"/>
    <property type="molecule type" value="Genomic_DNA"/>
</dbReference>
<keyword evidence="3" id="KW-0808">Transferase</keyword>
<dbReference type="InterPro" id="IPR043129">
    <property type="entry name" value="ATPase_NBD"/>
</dbReference>
<evidence type="ECO:0000313" key="4">
    <source>
        <dbReference type="Proteomes" id="UP000251993"/>
    </source>
</evidence>
<evidence type="ECO:0000256" key="1">
    <source>
        <dbReference type="ARBA" id="ARBA00006479"/>
    </source>
</evidence>
<dbReference type="Gene3D" id="3.30.420.40">
    <property type="match status" value="2"/>
</dbReference>
<dbReference type="GO" id="GO:0016301">
    <property type="term" value="F:kinase activity"/>
    <property type="evidence" value="ECO:0007669"/>
    <property type="project" value="UniProtKB-KW"/>
</dbReference>
<comment type="similarity">
    <text evidence="1">Belongs to the ROK (NagC/XylR) family.</text>
</comment>
<dbReference type="SUPFAM" id="SSF53067">
    <property type="entry name" value="Actin-like ATPase domain"/>
    <property type="match status" value="1"/>
</dbReference>
<dbReference type="InterPro" id="IPR000835">
    <property type="entry name" value="HTH_MarR-typ"/>
</dbReference>
<dbReference type="PROSITE" id="PS01125">
    <property type="entry name" value="ROK"/>
    <property type="match status" value="1"/>
</dbReference>
<dbReference type="GO" id="GO:0003700">
    <property type="term" value="F:DNA-binding transcription factor activity"/>
    <property type="evidence" value="ECO:0007669"/>
    <property type="project" value="InterPro"/>
</dbReference>
<protein>
    <submittedName>
        <fullName evidence="3">Sugar kinase</fullName>
    </submittedName>
</protein>
<dbReference type="InterPro" id="IPR000600">
    <property type="entry name" value="ROK"/>
</dbReference>
<dbReference type="Pfam" id="PF00480">
    <property type="entry name" value="ROK"/>
    <property type="match status" value="1"/>
</dbReference>
<dbReference type="Proteomes" id="UP000251993">
    <property type="component" value="Chromosome"/>
</dbReference>
<feature type="domain" description="HTH marR-type" evidence="2">
    <location>
        <begin position="29"/>
        <end position="69"/>
    </location>
</feature>
<dbReference type="Pfam" id="PF01047">
    <property type="entry name" value="MarR"/>
    <property type="match status" value="1"/>
</dbReference>
<dbReference type="PANTHER" id="PTHR18964:SF149">
    <property type="entry name" value="BIFUNCTIONAL UDP-N-ACETYLGLUCOSAMINE 2-EPIMERASE_N-ACETYLMANNOSAMINE KINASE"/>
    <property type="match status" value="1"/>
</dbReference>
<proteinExistence type="inferred from homology"/>
<dbReference type="OrthoDB" id="9810372at2"/>
<dbReference type="SUPFAM" id="SSF46785">
    <property type="entry name" value="Winged helix' DNA-binding domain"/>
    <property type="match status" value="1"/>
</dbReference>
<dbReference type="Gene3D" id="1.10.10.10">
    <property type="entry name" value="Winged helix-like DNA-binding domain superfamily/Winged helix DNA-binding domain"/>
    <property type="match status" value="1"/>
</dbReference>
<keyword evidence="3" id="KW-0418">Kinase</keyword>
<evidence type="ECO:0000313" key="3">
    <source>
        <dbReference type="EMBL" id="AXE21035.1"/>
    </source>
</evidence>
<evidence type="ECO:0000259" key="2">
    <source>
        <dbReference type="Pfam" id="PF01047"/>
    </source>
</evidence>
<accession>A0A344TQW4</accession>
<gene>
    <name evidence="3" type="ORF">DR864_26525</name>
</gene>
<reference evidence="3 4" key="1">
    <citation type="submission" date="2018-07" db="EMBL/GenBank/DDBJ databases">
        <title>Genome sequencing of Runella.</title>
        <authorList>
            <person name="Baek M.-G."/>
            <person name="Yi H."/>
        </authorList>
    </citation>
    <scope>NUCLEOTIDE SEQUENCE [LARGE SCALE GENOMIC DNA]</scope>
    <source>
        <strain evidence="3 4">HYN0085</strain>
    </source>
</reference>